<dbReference type="AlphaFoldDB" id="A0A2M4CB16"/>
<reference evidence="1" key="1">
    <citation type="submission" date="2018-01" db="EMBL/GenBank/DDBJ databases">
        <title>An insight into the sialome of Amazonian anophelines.</title>
        <authorList>
            <person name="Ribeiro J.M."/>
            <person name="Scarpassa V."/>
            <person name="Calvo E."/>
        </authorList>
    </citation>
    <scope>NUCLEOTIDE SEQUENCE</scope>
    <source>
        <tissue evidence="1">Salivary glands</tissue>
    </source>
</reference>
<accession>A0A2M4CB16</accession>
<name>A0A2M4CB16_9DIPT</name>
<proteinExistence type="predicted"/>
<evidence type="ECO:0000313" key="1">
    <source>
        <dbReference type="EMBL" id="MBW62449.1"/>
    </source>
</evidence>
<protein>
    <submittedName>
        <fullName evidence="1">Putative secreted protein</fullName>
    </submittedName>
</protein>
<dbReference type="EMBL" id="GGFJ01013308">
    <property type="protein sequence ID" value="MBW62449.1"/>
    <property type="molecule type" value="Transcribed_RNA"/>
</dbReference>
<organism evidence="1">
    <name type="scientific">Anopheles marajoara</name>
    <dbReference type="NCBI Taxonomy" id="58244"/>
    <lineage>
        <taxon>Eukaryota</taxon>
        <taxon>Metazoa</taxon>
        <taxon>Ecdysozoa</taxon>
        <taxon>Arthropoda</taxon>
        <taxon>Hexapoda</taxon>
        <taxon>Insecta</taxon>
        <taxon>Pterygota</taxon>
        <taxon>Neoptera</taxon>
        <taxon>Endopterygota</taxon>
        <taxon>Diptera</taxon>
        <taxon>Nematocera</taxon>
        <taxon>Culicoidea</taxon>
        <taxon>Culicidae</taxon>
        <taxon>Anophelinae</taxon>
        <taxon>Anopheles</taxon>
    </lineage>
</organism>
<sequence>MLGFILAPLCQFLARQLVRCHANQLLWFNYLFANLLEKRQILAILYVEHKRAIFGPILHSRVLVEERKQLTLGLLYKPIDLILG</sequence>